<sequence length="147" mass="16507">MSQDSKKQAPGTLQVQIVPPKTSRPEPDFKIRLPWENRADQGKAARIPKTGRPRPRPPRRSKQRPSQARSNPKSEMKANGLLNIPVNNPDLPKVLERDNSFMLPADHPDVEKIFGQFRGVQLKDDENPQATTSSARPEAAEKKPDDC</sequence>
<protein>
    <submittedName>
        <fullName evidence="2">Uncharacterized protein</fullName>
    </submittedName>
</protein>
<evidence type="ECO:0000313" key="2">
    <source>
        <dbReference type="EMBL" id="CAD9760748.1"/>
    </source>
</evidence>
<organism evidence="2">
    <name type="scientific">Lotharella oceanica</name>
    <dbReference type="NCBI Taxonomy" id="641309"/>
    <lineage>
        <taxon>Eukaryota</taxon>
        <taxon>Sar</taxon>
        <taxon>Rhizaria</taxon>
        <taxon>Cercozoa</taxon>
        <taxon>Chlorarachniophyceae</taxon>
        <taxon>Lotharella</taxon>
    </lineage>
</organism>
<reference evidence="2" key="1">
    <citation type="submission" date="2021-01" db="EMBL/GenBank/DDBJ databases">
        <authorList>
            <person name="Corre E."/>
            <person name="Pelletier E."/>
            <person name="Niang G."/>
            <person name="Scheremetjew M."/>
            <person name="Finn R."/>
            <person name="Kale V."/>
            <person name="Holt S."/>
            <person name="Cochrane G."/>
            <person name="Meng A."/>
            <person name="Brown T."/>
            <person name="Cohen L."/>
        </authorList>
    </citation>
    <scope>NUCLEOTIDE SEQUENCE</scope>
    <source>
        <strain evidence="2">CCMP622</strain>
    </source>
</reference>
<dbReference type="EMBL" id="HBHP01013377">
    <property type="protein sequence ID" value="CAD9760748.1"/>
    <property type="molecule type" value="Transcribed_RNA"/>
</dbReference>
<dbReference type="AlphaFoldDB" id="A0A7S2TN96"/>
<feature type="region of interest" description="Disordered" evidence="1">
    <location>
        <begin position="1"/>
        <end position="91"/>
    </location>
</feature>
<feature type="compositionally biased region" description="Basic and acidic residues" evidence="1">
    <location>
        <begin position="138"/>
        <end position="147"/>
    </location>
</feature>
<proteinExistence type="predicted"/>
<gene>
    <name evidence="2" type="ORF">LSP00402_LOCUS8326</name>
</gene>
<feature type="compositionally biased region" description="Basic residues" evidence="1">
    <location>
        <begin position="49"/>
        <end position="63"/>
    </location>
</feature>
<name>A0A7S2TN96_9EUKA</name>
<feature type="compositionally biased region" description="Basic and acidic residues" evidence="1">
    <location>
        <begin position="23"/>
        <end position="43"/>
    </location>
</feature>
<feature type="region of interest" description="Disordered" evidence="1">
    <location>
        <begin position="116"/>
        <end position="147"/>
    </location>
</feature>
<accession>A0A7S2TN96</accession>
<evidence type="ECO:0000256" key="1">
    <source>
        <dbReference type="SAM" id="MobiDB-lite"/>
    </source>
</evidence>